<evidence type="ECO:0000256" key="6">
    <source>
        <dbReference type="SAM" id="Phobius"/>
    </source>
</evidence>
<evidence type="ECO:0000313" key="7">
    <source>
        <dbReference type="EMBL" id="MBJ6726599.1"/>
    </source>
</evidence>
<keyword evidence="3 6" id="KW-0812">Transmembrane</keyword>
<dbReference type="GO" id="GO:0005886">
    <property type="term" value="C:plasma membrane"/>
    <property type="evidence" value="ECO:0007669"/>
    <property type="project" value="UniProtKB-SubCell"/>
</dbReference>
<evidence type="ECO:0000256" key="1">
    <source>
        <dbReference type="ARBA" id="ARBA00004651"/>
    </source>
</evidence>
<dbReference type="PANTHER" id="PTHR30213:SF0">
    <property type="entry name" value="UPF0761 MEMBRANE PROTEIN YIHY"/>
    <property type="match status" value="1"/>
</dbReference>
<dbReference type="EMBL" id="JAEMHM010000015">
    <property type="protein sequence ID" value="MBJ6726599.1"/>
    <property type="molecule type" value="Genomic_DNA"/>
</dbReference>
<dbReference type="Proteomes" id="UP000636888">
    <property type="component" value="Unassembled WGS sequence"/>
</dbReference>
<accession>A0A8J7SBV5</accession>
<comment type="subcellular location">
    <subcellularLocation>
        <location evidence="1">Cell membrane</location>
        <topology evidence="1">Multi-pass membrane protein</topology>
    </subcellularLocation>
</comment>
<feature type="transmembrane region" description="Helical" evidence="6">
    <location>
        <begin position="53"/>
        <end position="75"/>
    </location>
</feature>
<feature type="transmembrane region" description="Helical" evidence="6">
    <location>
        <begin position="154"/>
        <end position="176"/>
    </location>
</feature>
<keyword evidence="5 6" id="KW-0472">Membrane</keyword>
<keyword evidence="2" id="KW-1003">Cell membrane</keyword>
<protein>
    <submittedName>
        <fullName evidence="7">YihY family inner membrane protein</fullName>
    </submittedName>
</protein>
<feature type="transmembrane region" description="Helical" evidence="6">
    <location>
        <begin position="113"/>
        <end position="134"/>
    </location>
</feature>
<comment type="caution">
    <text evidence="7">The sequence shown here is derived from an EMBL/GenBank/DDBJ whole genome shotgun (WGS) entry which is preliminary data.</text>
</comment>
<evidence type="ECO:0000256" key="4">
    <source>
        <dbReference type="ARBA" id="ARBA00022989"/>
    </source>
</evidence>
<reference evidence="7" key="1">
    <citation type="submission" date="2020-12" db="EMBL/GenBank/DDBJ databases">
        <title>Geomonas sp. Red875, isolated from river sediment.</title>
        <authorList>
            <person name="Xu Z."/>
            <person name="Zhang Z."/>
            <person name="Masuda Y."/>
            <person name="Itoh H."/>
            <person name="Senoo K."/>
        </authorList>
    </citation>
    <scope>NUCLEOTIDE SEQUENCE</scope>
    <source>
        <strain evidence="7">Red875</strain>
    </source>
</reference>
<dbReference type="Gene3D" id="1.10.10.10">
    <property type="entry name" value="Winged helix-like DNA-binding domain superfamily/Winged helix DNA-binding domain"/>
    <property type="match status" value="1"/>
</dbReference>
<dbReference type="PANTHER" id="PTHR30213">
    <property type="entry name" value="INNER MEMBRANE PROTEIN YHJD"/>
    <property type="match status" value="1"/>
</dbReference>
<name>A0A8J7SBV5_9BACT</name>
<dbReference type="InterPro" id="IPR017039">
    <property type="entry name" value="Virul_fac_BrkB"/>
</dbReference>
<dbReference type="InterPro" id="IPR036390">
    <property type="entry name" value="WH_DNA-bd_sf"/>
</dbReference>
<gene>
    <name evidence="7" type="ORF">JFN93_17950</name>
</gene>
<sequence length="447" mass="49188">MPTSGPSKGFFSQTLWELDPAQIGGIKGRSVYLLQLTAAVCRNFYQDGCLVRAAALSFTTLLSFVPLFALAFSVLKGFGVQNRLAPLILQQVAAGSEVVVTRVITYINNTNVGSLGAIGLVALLFTVVNMLGSIEEAFNAIWGVAETRTFYRKFSDYLSVLVVAPLLLLAATSITGSLQNRSVVVWILERTYLGDVFLFLLQLAPYLSVWVAIFLLYILMPNTRVRYPSAFFGAVLAGTLWEFAQWGYIHFQVGVGNYNAVYGTLAALPILMVWINVSWLIVLFGMEVVALHQNLRCFRREMRGDTVSQSLRETVALATLRRIAEAFHRGEPSWTEESLAVRLRVPLRVMRQTLAQLEEAGFIVPTGSGESYHPSRELDQIAVRDVLLSLRSHGADCRLTGEEATEMILETVDRAVAEALGNGTLKELVEEPEKGAAVVDKEDATGI</sequence>
<keyword evidence="4 6" id="KW-1133">Transmembrane helix</keyword>
<dbReference type="NCBIfam" id="TIGR00765">
    <property type="entry name" value="yihY_not_rbn"/>
    <property type="match status" value="1"/>
</dbReference>
<dbReference type="SUPFAM" id="SSF46785">
    <property type="entry name" value="Winged helix' DNA-binding domain"/>
    <property type="match status" value="1"/>
</dbReference>
<feature type="transmembrane region" description="Helical" evidence="6">
    <location>
        <begin position="196"/>
        <end position="218"/>
    </location>
</feature>
<dbReference type="Pfam" id="PF03631">
    <property type="entry name" value="Virul_fac_BrkB"/>
    <property type="match status" value="1"/>
</dbReference>
<evidence type="ECO:0000256" key="2">
    <source>
        <dbReference type="ARBA" id="ARBA00022475"/>
    </source>
</evidence>
<proteinExistence type="predicted"/>
<evidence type="ECO:0000256" key="5">
    <source>
        <dbReference type="ARBA" id="ARBA00023136"/>
    </source>
</evidence>
<evidence type="ECO:0000256" key="3">
    <source>
        <dbReference type="ARBA" id="ARBA00022692"/>
    </source>
</evidence>
<dbReference type="InterPro" id="IPR036388">
    <property type="entry name" value="WH-like_DNA-bd_sf"/>
</dbReference>
<organism evidence="7 8">
    <name type="scientific">Geomesophilobacter sediminis</name>
    <dbReference type="NCBI Taxonomy" id="2798584"/>
    <lineage>
        <taxon>Bacteria</taxon>
        <taxon>Pseudomonadati</taxon>
        <taxon>Thermodesulfobacteriota</taxon>
        <taxon>Desulfuromonadia</taxon>
        <taxon>Geobacterales</taxon>
        <taxon>Geobacteraceae</taxon>
        <taxon>Geomesophilobacter</taxon>
    </lineage>
</organism>
<dbReference type="AlphaFoldDB" id="A0A8J7SBV5"/>
<feature type="transmembrane region" description="Helical" evidence="6">
    <location>
        <begin position="261"/>
        <end position="290"/>
    </location>
</feature>
<evidence type="ECO:0000313" key="8">
    <source>
        <dbReference type="Proteomes" id="UP000636888"/>
    </source>
</evidence>
<keyword evidence="8" id="KW-1185">Reference proteome</keyword>
<feature type="transmembrane region" description="Helical" evidence="6">
    <location>
        <begin position="230"/>
        <end position="249"/>
    </location>
</feature>